<dbReference type="InterPro" id="IPR050832">
    <property type="entry name" value="Bact_Acetyltransf"/>
</dbReference>
<evidence type="ECO:0000313" key="5">
    <source>
        <dbReference type="Proteomes" id="UP000190539"/>
    </source>
</evidence>
<dbReference type="InterPro" id="IPR000182">
    <property type="entry name" value="GNAT_dom"/>
</dbReference>
<dbReference type="EMBL" id="MVFC01000017">
    <property type="protein sequence ID" value="OON76692.1"/>
    <property type="molecule type" value="Genomic_DNA"/>
</dbReference>
<dbReference type="AlphaFoldDB" id="A0A1V4A5I8"/>
<dbReference type="SUPFAM" id="SSF55729">
    <property type="entry name" value="Acyl-CoA N-acyltransferases (Nat)"/>
    <property type="match status" value="1"/>
</dbReference>
<dbReference type="OrthoDB" id="3174517at2"/>
<dbReference type="PANTHER" id="PTHR43877">
    <property type="entry name" value="AMINOALKYLPHOSPHONATE N-ACETYLTRANSFERASE-RELATED-RELATED"/>
    <property type="match status" value="1"/>
</dbReference>
<dbReference type="InterPro" id="IPR016181">
    <property type="entry name" value="Acyl_CoA_acyltransferase"/>
</dbReference>
<dbReference type="CDD" id="cd04301">
    <property type="entry name" value="NAT_SF"/>
    <property type="match status" value="1"/>
</dbReference>
<sequence>MTAWTTAPEPSGSPVALDLWRTYYTELSDRYYLLHEGRRTDPTELERGIAEDSGPPLVPPTGLLLVGWYDGTPGGTAGIRMADATTAELTRVFIREGLRGKGGSTVLLTAVENAARALGARRMILDTRHDLVEARALYARHGYEETERHNHSQYAEHWFRKELLKTT</sequence>
<keyword evidence="5" id="KW-1185">Reference proteome</keyword>
<feature type="domain" description="N-acetyltransferase" evidence="3">
    <location>
        <begin position="17"/>
        <end position="164"/>
    </location>
</feature>
<dbReference type="PANTHER" id="PTHR43877:SF2">
    <property type="entry name" value="AMINOALKYLPHOSPHONATE N-ACETYLTRANSFERASE-RELATED"/>
    <property type="match status" value="1"/>
</dbReference>
<organism evidence="4 5">
    <name type="scientific">Streptomyces tsukubensis</name>
    <dbReference type="NCBI Taxonomy" id="83656"/>
    <lineage>
        <taxon>Bacteria</taxon>
        <taxon>Bacillati</taxon>
        <taxon>Actinomycetota</taxon>
        <taxon>Actinomycetes</taxon>
        <taxon>Kitasatosporales</taxon>
        <taxon>Streptomycetaceae</taxon>
        <taxon>Streptomyces</taxon>
    </lineage>
</organism>
<keyword evidence="2" id="KW-0012">Acyltransferase</keyword>
<name>A0A1V4A5I8_9ACTN</name>
<keyword evidence="1 4" id="KW-0808">Transferase</keyword>
<dbReference type="Proteomes" id="UP000190539">
    <property type="component" value="Unassembled WGS sequence"/>
</dbReference>
<evidence type="ECO:0000256" key="1">
    <source>
        <dbReference type="ARBA" id="ARBA00022679"/>
    </source>
</evidence>
<comment type="caution">
    <text evidence="4">The sequence shown here is derived from an EMBL/GenBank/DDBJ whole genome shotgun (WGS) entry which is preliminary data.</text>
</comment>
<dbReference type="PROSITE" id="PS51186">
    <property type="entry name" value="GNAT"/>
    <property type="match status" value="1"/>
</dbReference>
<dbReference type="RefSeq" id="WP_077969644.1">
    <property type="nucleotide sequence ID" value="NZ_CP045178.1"/>
</dbReference>
<protein>
    <submittedName>
        <fullName evidence="4">GNAT family N-acetyltransferase</fullName>
    </submittedName>
</protein>
<evidence type="ECO:0000259" key="3">
    <source>
        <dbReference type="PROSITE" id="PS51186"/>
    </source>
</evidence>
<proteinExistence type="predicted"/>
<dbReference type="Gene3D" id="3.40.630.30">
    <property type="match status" value="1"/>
</dbReference>
<gene>
    <name evidence="4" type="ORF">B1H18_20460</name>
</gene>
<dbReference type="STRING" id="83656.B1H18_20460"/>
<reference evidence="4 5" key="1">
    <citation type="submission" date="2017-02" db="EMBL/GenBank/DDBJ databases">
        <title>Draft Genome Sequence of Streptomyces tsukubaensis F601, a Producer of the immunosuppressant tacrolimus FK506.</title>
        <authorList>
            <person name="Zong G."/>
            <person name="Zhong C."/>
            <person name="Fu J."/>
            <person name="Qin R."/>
            <person name="Cao G."/>
        </authorList>
    </citation>
    <scope>NUCLEOTIDE SEQUENCE [LARGE SCALE GENOMIC DNA]</scope>
    <source>
        <strain evidence="4 5">F601</strain>
    </source>
</reference>
<evidence type="ECO:0000313" key="4">
    <source>
        <dbReference type="EMBL" id="OON76692.1"/>
    </source>
</evidence>
<dbReference type="Pfam" id="PF00583">
    <property type="entry name" value="Acetyltransf_1"/>
    <property type="match status" value="1"/>
</dbReference>
<evidence type="ECO:0000256" key="2">
    <source>
        <dbReference type="ARBA" id="ARBA00023315"/>
    </source>
</evidence>
<dbReference type="GO" id="GO:0016747">
    <property type="term" value="F:acyltransferase activity, transferring groups other than amino-acyl groups"/>
    <property type="evidence" value="ECO:0007669"/>
    <property type="project" value="InterPro"/>
</dbReference>
<accession>A0A1V4A5I8</accession>